<keyword evidence="2" id="KW-1185">Reference proteome</keyword>
<reference evidence="2" key="1">
    <citation type="journal article" date="2019" name="Int. J. Syst. Evol. Microbiol.">
        <title>The Global Catalogue of Microorganisms (GCM) 10K type strain sequencing project: providing services to taxonomists for standard genome sequencing and annotation.</title>
        <authorList>
            <consortium name="The Broad Institute Genomics Platform"/>
            <consortium name="The Broad Institute Genome Sequencing Center for Infectious Disease"/>
            <person name="Wu L."/>
            <person name="Ma J."/>
        </authorList>
    </citation>
    <scope>NUCLEOTIDE SEQUENCE [LARGE SCALE GENOMIC DNA]</scope>
    <source>
        <strain evidence="2">JCM 3115</strain>
    </source>
</reference>
<proteinExistence type="predicted"/>
<accession>A0ABQ2R1C9</accession>
<evidence type="ECO:0000313" key="1">
    <source>
        <dbReference type="EMBL" id="GGQ05950.1"/>
    </source>
</evidence>
<name>A0ABQ2R1C9_9ACTN</name>
<comment type="caution">
    <text evidence="1">The sequence shown here is derived from an EMBL/GenBank/DDBJ whole genome shotgun (WGS) entry which is preliminary data.</text>
</comment>
<gene>
    <name evidence="1" type="ORF">GCM10010140_40400</name>
</gene>
<evidence type="ECO:0000313" key="2">
    <source>
        <dbReference type="Proteomes" id="UP000611554"/>
    </source>
</evidence>
<protein>
    <submittedName>
        <fullName evidence="1">Uncharacterized protein</fullName>
    </submittedName>
</protein>
<dbReference type="EMBL" id="BMQJ01000009">
    <property type="protein sequence ID" value="GGQ05950.1"/>
    <property type="molecule type" value="Genomic_DNA"/>
</dbReference>
<dbReference type="Proteomes" id="UP000611554">
    <property type="component" value="Unassembled WGS sequence"/>
</dbReference>
<organism evidence="1 2">
    <name type="scientific">Streptosporangium pseudovulgare</name>
    <dbReference type="NCBI Taxonomy" id="35765"/>
    <lineage>
        <taxon>Bacteria</taxon>
        <taxon>Bacillati</taxon>
        <taxon>Actinomycetota</taxon>
        <taxon>Actinomycetes</taxon>
        <taxon>Streptosporangiales</taxon>
        <taxon>Streptosporangiaceae</taxon>
        <taxon>Streptosporangium</taxon>
    </lineage>
</organism>
<sequence length="94" mass="9677">MRVQLCGEAFAVGDDDGAAGAVGASNIHDDSVAARAQDGERPAEVALPLKACQVLTAHGQADLGGWRVSADLLHDGVHLGTDTEVFVRQSARSP</sequence>